<dbReference type="Proteomes" id="UP001159100">
    <property type="component" value="Unassembled WGS sequence"/>
</dbReference>
<organism evidence="2 3">
    <name type="scientific">Pseudomonas fungipugnans</name>
    <dbReference type="NCBI Taxonomy" id="3024217"/>
    <lineage>
        <taxon>Bacteria</taxon>
        <taxon>Pseudomonadati</taxon>
        <taxon>Pseudomonadota</taxon>
        <taxon>Gammaproteobacteria</taxon>
        <taxon>Pseudomonadales</taxon>
        <taxon>Pseudomonadaceae</taxon>
        <taxon>Pseudomonas</taxon>
    </lineage>
</organism>
<dbReference type="RefSeq" id="WP_259497642.1">
    <property type="nucleotide sequence ID" value="NZ_JARBWL010000002.1"/>
</dbReference>
<keyword evidence="3" id="KW-1185">Reference proteome</keyword>
<dbReference type="InterPro" id="IPR012661">
    <property type="entry name" value="CHP02448"/>
</dbReference>
<evidence type="ECO:0000256" key="1">
    <source>
        <dbReference type="SAM" id="Phobius"/>
    </source>
</evidence>
<proteinExistence type="predicted"/>
<sequence>MAQEHLIHLGDKTICGNKLTARPYRKSAVALGCCWIALFTIVSSASVRAEGCVGVGCLAKGGPLEFSMLTGFGLLFTTTGPFISTSDATKNGPSKHYTQAVKDDAAAYLATDGNLDGPMLESAWRKYLEQHANLQPSKKEFAHMVLATYG</sequence>
<evidence type="ECO:0000313" key="2">
    <source>
        <dbReference type="EMBL" id="MDI2592809.1"/>
    </source>
</evidence>
<dbReference type="EMBL" id="JARBWL010000002">
    <property type="protein sequence ID" value="MDI2592809.1"/>
    <property type="molecule type" value="Genomic_DNA"/>
</dbReference>
<keyword evidence="1" id="KW-1133">Transmembrane helix</keyword>
<accession>A0ABT6QPI5</accession>
<comment type="caution">
    <text evidence="2">The sequence shown here is derived from an EMBL/GenBank/DDBJ whole genome shotgun (WGS) entry which is preliminary data.</text>
</comment>
<name>A0ABT6QPI5_9PSED</name>
<evidence type="ECO:0000313" key="3">
    <source>
        <dbReference type="Proteomes" id="UP001159100"/>
    </source>
</evidence>
<protein>
    <submittedName>
        <fullName evidence="2">DUF2388 domain-containing protein</fullName>
    </submittedName>
</protein>
<dbReference type="Pfam" id="PF09498">
    <property type="entry name" value="DUF2388"/>
    <property type="match status" value="1"/>
</dbReference>
<keyword evidence="1" id="KW-0812">Transmembrane</keyword>
<gene>
    <name evidence="2" type="ORF">POF45_15450</name>
</gene>
<feature type="transmembrane region" description="Helical" evidence="1">
    <location>
        <begin position="28"/>
        <end position="47"/>
    </location>
</feature>
<reference evidence="2 3" key="1">
    <citation type="submission" date="2023-02" db="EMBL/GenBank/DDBJ databases">
        <title>Pseudomonas chrutzelriedensis sp. nov., a potently antifungal strain isolated from moss.</title>
        <authorList>
            <person name="Schnyder A."/>
            <person name="Kalawong R."/>
            <person name="Eberl L."/>
            <person name="Agnoli K."/>
        </authorList>
    </citation>
    <scope>NUCLEOTIDE SEQUENCE [LARGE SCALE GENOMIC DNA]</scope>
    <source>
        <strain evidence="2 3">681</strain>
    </source>
</reference>
<keyword evidence="1" id="KW-0472">Membrane</keyword>